<feature type="transmembrane region" description="Helical" evidence="9">
    <location>
        <begin position="15"/>
        <end position="37"/>
    </location>
</feature>
<dbReference type="InterPro" id="IPR007387">
    <property type="entry name" value="TRAP_DctQ"/>
</dbReference>
<comment type="similarity">
    <text evidence="8">Belongs to the TRAP transporter small permease family.</text>
</comment>
<dbReference type="GO" id="GO:0005886">
    <property type="term" value="C:plasma membrane"/>
    <property type="evidence" value="ECO:0007669"/>
    <property type="project" value="UniProtKB-SubCell"/>
</dbReference>
<dbReference type="STRING" id="1499966.U14_00004"/>
<dbReference type="GO" id="GO:0022857">
    <property type="term" value="F:transmembrane transporter activity"/>
    <property type="evidence" value="ECO:0007669"/>
    <property type="project" value="TreeGrafter"/>
</dbReference>
<dbReference type="Pfam" id="PF04290">
    <property type="entry name" value="DctQ"/>
    <property type="match status" value="1"/>
</dbReference>
<keyword evidence="7 9" id="KW-0472">Membrane</keyword>
<feature type="transmembrane region" description="Helical" evidence="9">
    <location>
        <begin position="89"/>
        <end position="108"/>
    </location>
</feature>
<reference evidence="11" key="1">
    <citation type="journal article" date="2015" name="PeerJ">
        <title>First genomic representation of candidate bacterial phylum KSB3 points to enhanced environmental sensing as a trigger of wastewater bulking.</title>
        <authorList>
            <person name="Sekiguchi Y."/>
            <person name="Ohashi A."/>
            <person name="Parks D.H."/>
            <person name="Yamauchi T."/>
            <person name="Tyson G.W."/>
            <person name="Hugenholtz P."/>
        </authorList>
    </citation>
    <scope>NUCLEOTIDE SEQUENCE [LARGE SCALE GENOMIC DNA]</scope>
</reference>
<dbReference type="InterPro" id="IPR055348">
    <property type="entry name" value="DctQ"/>
</dbReference>
<evidence type="ECO:0000256" key="7">
    <source>
        <dbReference type="ARBA" id="ARBA00023136"/>
    </source>
</evidence>
<evidence type="ECO:0000259" key="10">
    <source>
        <dbReference type="Pfam" id="PF04290"/>
    </source>
</evidence>
<sequence>MKKFLYLLDNFEESLAGFALLLMALLYFLEVVLRYLFSHSIAWIEEFLRYLMVFITFFGASVAIKYGAHMSVNVIEFIPSKALKRAVELFIPLLGILFSAWLVYLSWLLMLRIKGFGQQTPAMQIPMYIPYSILPLGFISMCVRFVMQFINRLKPAKQA</sequence>
<evidence type="ECO:0000256" key="3">
    <source>
        <dbReference type="ARBA" id="ARBA00022475"/>
    </source>
</evidence>
<evidence type="ECO:0000256" key="2">
    <source>
        <dbReference type="ARBA" id="ARBA00022448"/>
    </source>
</evidence>
<dbReference type="AlphaFoldDB" id="A0A0S6VP50"/>
<comment type="subcellular location">
    <subcellularLocation>
        <location evidence="1">Cell inner membrane</location>
        <topology evidence="1">Multi-pass membrane protein</topology>
    </subcellularLocation>
</comment>
<dbReference type="PANTHER" id="PTHR35011">
    <property type="entry name" value="2,3-DIKETO-L-GULONATE TRAP TRANSPORTER SMALL PERMEASE PROTEIN YIAM"/>
    <property type="match status" value="1"/>
</dbReference>
<dbReference type="EMBL" id="DF820455">
    <property type="protein sequence ID" value="GAK48797.1"/>
    <property type="molecule type" value="Genomic_DNA"/>
</dbReference>
<evidence type="ECO:0000256" key="9">
    <source>
        <dbReference type="SAM" id="Phobius"/>
    </source>
</evidence>
<dbReference type="PANTHER" id="PTHR35011:SF2">
    <property type="entry name" value="2,3-DIKETO-L-GULONATE TRAP TRANSPORTER SMALL PERMEASE PROTEIN YIAM"/>
    <property type="match status" value="1"/>
</dbReference>
<keyword evidence="6 9" id="KW-1133">Transmembrane helix</keyword>
<proteinExistence type="inferred from homology"/>
<keyword evidence="2" id="KW-0813">Transport</keyword>
<evidence type="ECO:0000256" key="5">
    <source>
        <dbReference type="ARBA" id="ARBA00022692"/>
    </source>
</evidence>
<dbReference type="HOGENOM" id="CLU_086356_3_7_0"/>
<organism evidence="11">
    <name type="scientific">Candidatus Moduliflexus flocculans</name>
    <dbReference type="NCBI Taxonomy" id="1499966"/>
    <lineage>
        <taxon>Bacteria</taxon>
        <taxon>Candidatus Moduliflexota</taxon>
        <taxon>Candidatus Moduliflexia</taxon>
        <taxon>Candidatus Moduliflexales</taxon>
        <taxon>Candidatus Moduliflexaceae</taxon>
    </lineage>
</organism>
<accession>A0A0S6VP50</accession>
<evidence type="ECO:0000313" key="11">
    <source>
        <dbReference type="EMBL" id="GAK48797.1"/>
    </source>
</evidence>
<dbReference type="GO" id="GO:0015740">
    <property type="term" value="P:C4-dicarboxylate transport"/>
    <property type="evidence" value="ECO:0007669"/>
    <property type="project" value="TreeGrafter"/>
</dbReference>
<feature type="transmembrane region" description="Helical" evidence="9">
    <location>
        <begin position="128"/>
        <end position="147"/>
    </location>
</feature>
<feature type="transmembrane region" description="Helical" evidence="9">
    <location>
        <begin position="49"/>
        <end position="68"/>
    </location>
</feature>
<keyword evidence="5 9" id="KW-0812">Transmembrane</keyword>
<name>A0A0S6VP50_9BACT</name>
<keyword evidence="4" id="KW-0997">Cell inner membrane</keyword>
<protein>
    <submittedName>
        <fullName evidence="11">C4-dicarboxylate transport system permease small protein</fullName>
    </submittedName>
</protein>
<feature type="domain" description="Tripartite ATP-independent periplasmic transporters DctQ component" evidence="10">
    <location>
        <begin position="23"/>
        <end position="153"/>
    </location>
</feature>
<dbReference type="Proteomes" id="UP000030700">
    <property type="component" value="Unassembled WGS sequence"/>
</dbReference>
<evidence type="ECO:0000256" key="6">
    <source>
        <dbReference type="ARBA" id="ARBA00022989"/>
    </source>
</evidence>
<evidence type="ECO:0000256" key="1">
    <source>
        <dbReference type="ARBA" id="ARBA00004429"/>
    </source>
</evidence>
<evidence type="ECO:0000256" key="4">
    <source>
        <dbReference type="ARBA" id="ARBA00022519"/>
    </source>
</evidence>
<keyword evidence="12" id="KW-1185">Reference proteome</keyword>
<gene>
    <name evidence="11" type="ORF">U14_00004</name>
</gene>
<evidence type="ECO:0000313" key="12">
    <source>
        <dbReference type="Proteomes" id="UP000030700"/>
    </source>
</evidence>
<keyword evidence="3" id="KW-1003">Cell membrane</keyword>
<evidence type="ECO:0000256" key="8">
    <source>
        <dbReference type="ARBA" id="ARBA00038436"/>
    </source>
</evidence>